<keyword evidence="1" id="KW-1188">Viral release from host cell</keyword>
<protein>
    <submittedName>
        <fullName evidence="5">Portal protein</fullName>
    </submittedName>
</protein>
<keyword evidence="6" id="KW-1185">Reference proteome</keyword>
<feature type="compositionally biased region" description="Basic and acidic residues" evidence="4">
    <location>
        <begin position="453"/>
        <end position="470"/>
    </location>
</feature>
<proteinExistence type="predicted"/>
<feature type="compositionally biased region" description="Polar residues" evidence="4">
    <location>
        <begin position="497"/>
        <end position="522"/>
    </location>
</feature>
<keyword evidence="2" id="KW-1160">Virus entry into host cell</keyword>
<feature type="region of interest" description="Disordered" evidence="4">
    <location>
        <begin position="453"/>
        <end position="522"/>
    </location>
</feature>
<dbReference type="Proteomes" id="UP000224902">
    <property type="component" value="Segment"/>
</dbReference>
<evidence type="ECO:0000313" key="6">
    <source>
        <dbReference type="Proteomes" id="UP000224902"/>
    </source>
</evidence>
<name>A0A1I9SA60_9CAUD</name>
<sequence length="522" mass="59154">MVNDELELMGDVSFGPRWEKVTSSSEDSFSKIYKTSDEHAPSAVKALVKGFKSEDGKARSKQYEDKSVSLYNAAECVVPPYNMHYLAKLYDASSFHATAVDAKIDNTVGLGYRWDHSYLAKELREKAESSKTADKLRKVDAKLEALKRQLQARLDGFNNLDEFDEILVKVLKDRHCTGNGYFEVGRTTEGDIKYLGHIPSKDVRIRRARDGFVQTVNNENIFFRNFGDRETENPFLDDDNPNELIHIKFYSPVDDYYGVPEIISAAQALAGIEFSQRFNIDYFENKAVPRYIIKTKGIKLSPDQQKELLKFFETNTKGVSHRTVMVPLPAGQDKDIDFHAVETGRQDASFTEYIKLNLQLILSRHRVPQGRVGMTSAATSAAESAATEKTFKETVCRPEQRLLEKKLNKVFKEITDLFEFKLNEFTLTDEDQQSQIHERYLRWGVEVPDEVRTELGKPPRADGKGGEPVDTKTVGLAQKQAEEKAQAYETRTRDQNRNANKPDSASNSSTRRTQGSGANPNT</sequence>
<keyword evidence="1" id="KW-0118">Viral capsid assembly</keyword>
<keyword evidence="3" id="KW-0231">Viral genome packaging</keyword>
<evidence type="ECO:0000256" key="1">
    <source>
        <dbReference type="ARBA" id="ARBA00022950"/>
    </source>
</evidence>
<gene>
    <name evidence="5" type="ORF">SEA_WEASELS2_77</name>
</gene>
<keyword evidence="2" id="KW-1162">Viral penetration into host cytoplasm</keyword>
<evidence type="ECO:0000256" key="3">
    <source>
        <dbReference type="ARBA" id="ARBA00023219"/>
    </source>
</evidence>
<accession>A0A1I9SA60</accession>
<dbReference type="Pfam" id="PF04860">
    <property type="entry name" value="Phage_portal"/>
    <property type="match status" value="1"/>
</dbReference>
<dbReference type="EMBL" id="KX774321">
    <property type="protein sequence ID" value="AOZ63666.1"/>
    <property type="molecule type" value="Genomic_DNA"/>
</dbReference>
<keyword evidence="2" id="KW-1171">Viral genome ejection through host cell envelope</keyword>
<reference evidence="6" key="1">
    <citation type="submission" date="2016-08" db="EMBL/GenBank/DDBJ databases">
        <authorList>
            <person name="Seilhamer J.J."/>
        </authorList>
    </citation>
    <scope>NUCLEOTIDE SEQUENCE [LARGE SCALE GENOMIC DNA]</scope>
</reference>
<organism evidence="5 6">
    <name type="scientific">Rhodococcus phage Weasels2</name>
    <dbReference type="NCBI Taxonomy" id="1897437"/>
    <lineage>
        <taxon>Viruses</taxon>
        <taxon>Duplodnaviria</taxon>
        <taxon>Heunggongvirae</taxon>
        <taxon>Uroviricota</taxon>
        <taxon>Caudoviricetes</taxon>
        <taxon>Weaselvirus</taxon>
        <taxon>Weaselvirus weasel</taxon>
    </lineage>
</organism>
<dbReference type="OrthoDB" id="1911at10239"/>
<feature type="compositionally biased region" description="Basic and acidic residues" evidence="4">
    <location>
        <begin position="480"/>
        <end position="496"/>
    </location>
</feature>
<evidence type="ECO:0000256" key="4">
    <source>
        <dbReference type="SAM" id="MobiDB-lite"/>
    </source>
</evidence>
<dbReference type="InterPro" id="IPR006944">
    <property type="entry name" value="Phage/GTA_portal"/>
</dbReference>
<evidence type="ECO:0000256" key="2">
    <source>
        <dbReference type="ARBA" id="ARBA00023009"/>
    </source>
</evidence>
<evidence type="ECO:0000313" key="5">
    <source>
        <dbReference type="EMBL" id="AOZ63666.1"/>
    </source>
</evidence>